<gene>
    <name evidence="2" type="ORF">HanXRQr2_Chr13g0575571</name>
</gene>
<feature type="region of interest" description="Disordered" evidence="1">
    <location>
        <begin position="137"/>
        <end position="156"/>
    </location>
</feature>
<protein>
    <submittedName>
        <fullName evidence="2">Uncharacterized protein</fullName>
    </submittedName>
</protein>
<evidence type="ECO:0000256" key="1">
    <source>
        <dbReference type="SAM" id="MobiDB-lite"/>
    </source>
</evidence>
<accession>A0A9K3EFR9</accession>
<dbReference type="AlphaFoldDB" id="A0A9K3EFR9"/>
<evidence type="ECO:0000313" key="3">
    <source>
        <dbReference type="Proteomes" id="UP000215914"/>
    </source>
</evidence>
<keyword evidence="3" id="KW-1185">Reference proteome</keyword>
<reference evidence="2" key="1">
    <citation type="journal article" date="2017" name="Nature">
        <title>The sunflower genome provides insights into oil metabolism, flowering and Asterid evolution.</title>
        <authorList>
            <person name="Badouin H."/>
            <person name="Gouzy J."/>
            <person name="Grassa C.J."/>
            <person name="Murat F."/>
            <person name="Staton S.E."/>
            <person name="Cottret L."/>
            <person name="Lelandais-Briere C."/>
            <person name="Owens G.L."/>
            <person name="Carrere S."/>
            <person name="Mayjonade B."/>
            <person name="Legrand L."/>
            <person name="Gill N."/>
            <person name="Kane N.C."/>
            <person name="Bowers J.E."/>
            <person name="Hubner S."/>
            <person name="Bellec A."/>
            <person name="Berard A."/>
            <person name="Berges H."/>
            <person name="Blanchet N."/>
            <person name="Boniface M.C."/>
            <person name="Brunel D."/>
            <person name="Catrice O."/>
            <person name="Chaidir N."/>
            <person name="Claudel C."/>
            <person name="Donnadieu C."/>
            <person name="Faraut T."/>
            <person name="Fievet G."/>
            <person name="Helmstetter N."/>
            <person name="King M."/>
            <person name="Knapp S.J."/>
            <person name="Lai Z."/>
            <person name="Le Paslier M.C."/>
            <person name="Lippi Y."/>
            <person name="Lorenzon L."/>
            <person name="Mandel J.R."/>
            <person name="Marage G."/>
            <person name="Marchand G."/>
            <person name="Marquand E."/>
            <person name="Bret-Mestries E."/>
            <person name="Morien E."/>
            <person name="Nambeesan S."/>
            <person name="Nguyen T."/>
            <person name="Pegot-Espagnet P."/>
            <person name="Pouilly N."/>
            <person name="Raftis F."/>
            <person name="Sallet E."/>
            <person name="Schiex T."/>
            <person name="Thomas J."/>
            <person name="Vandecasteele C."/>
            <person name="Vares D."/>
            <person name="Vear F."/>
            <person name="Vautrin S."/>
            <person name="Crespi M."/>
            <person name="Mangin B."/>
            <person name="Burke J.M."/>
            <person name="Salse J."/>
            <person name="Munos S."/>
            <person name="Vincourt P."/>
            <person name="Rieseberg L.H."/>
            <person name="Langlade N.B."/>
        </authorList>
    </citation>
    <scope>NUCLEOTIDE SEQUENCE</scope>
    <source>
        <tissue evidence="2">Leaves</tissue>
    </source>
</reference>
<comment type="caution">
    <text evidence="2">The sequence shown here is derived from an EMBL/GenBank/DDBJ whole genome shotgun (WGS) entry which is preliminary data.</text>
</comment>
<feature type="region of interest" description="Disordered" evidence="1">
    <location>
        <begin position="75"/>
        <end position="129"/>
    </location>
</feature>
<evidence type="ECO:0000313" key="2">
    <source>
        <dbReference type="EMBL" id="KAF5772325.1"/>
    </source>
</evidence>
<dbReference type="Proteomes" id="UP000215914">
    <property type="component" value="Unassembled WGS sequence"/>
</dbReference>
<organism evidence="2 3">
    <name type="scientific">Helianthus annuus</name>
    <name type="common">Common sunflower</name>
    <dbReference type="NCBI Taxonomy" id="4232"/>
    <lineage>
        <taxon>Eukaryota</taxon>
        <taxon>Viridiplantae</taxon>
        <taxon>Streptophyta</taxon>
        <taxon>Embryophyta</taxon>
        <taxon>Tracheophyta</taxon>
        <taxon>Spermatophyta</taxon>
        <taxon>Magnoliopsida</taxon>
        <taxon>eudicotyledons</taxon>
        <taxon>Gunneridae</taxon>
        <taxon>Pentapetalae</taxon>
        <taxon>asterids</taxon>
        <taxon>campanulids</taxon>
        <taxon>Asterales</taxon>
        <taxon>Asteraceae</taxon>
        <taxon>Asteroideae</taxon>
        <taxon>Heliantheae alliance</taxon>
        <taxon>Heliantheae</taxon>
        <taxon>Helianthus</taxon>
    </lineage>
</organism>
<feature type="compositionally biased region" description="Basic and acidic residues" evidence="1">
    <location>
        <begin position="118"/>
        <end position="129"/>
    </location>
</feature>
<dbReference type="EMBL" id="MNCJ02000328">
    <property type="protein sequence ID" value="KAF5772325.1"/>
    <property type="molecule type" value="Genomic_DNA"/>
</dbReference>
<proteinExistence type="predicted"/>
<sequence length="156" mass="18431">MWALTRAHWEQERLEGAQEVSQRRAWEQEQERLRVVREALEDRRWATTAIGQQIHINNTKHLHDQERHRRNYMAGLPYQPHTPSTNYADLLVPRGPSDPSPHWPEGVGSSYIPPHLHPPVEGERGPRDDYREMMETLTGYPYSPYPSMDPNEQYQR</sequence>
<dbReference type="Gramene" id="mRNA:HanXRQr2_Chr13g0575571">
    <property type="protein sequence ID" value="CDS:HanXRQr2_Chr13g0575571.1"/>
    <property type="gene ID" value="HanXRQr2_Chr13g0575571"/>
</dbReference>
<name>A0A9K3EFR9_HELAN</name>
<reference evidence="2" key="2">
    <citation type="submission" date="2020-06" db="EMBL/GenBank/DDBJ databases">
        <title>Helianthus annuus Genome sequencing and assembly Release 2.</title>
        <authorList>
            <person name="Gouzy J."/>
            <person name="Langlade N."/>
            <person name="Munos S."/>
        </authorList>
    </citation>
    <scope>NUCLEOTIDE SEQUENCE</scope>
    <source>
        <tissue evidence="2">Leaves</tissue>
    </source>
</reference>